<dbReference type="Pfam" id="PF02709">
    <property type="entry name" value="Glyco_transf_7C"/>
    <property type="match status" value="1"/>
</dbReference>
<evidence type="ECO:0000256" key="5">
    <source>
        <dbReference type="ARBA" id="ARBA00022679"/>
    </source>
</evidence>
<dbReference type="InterPro" id="IPR003859">
    <property type="entry name" value="Galactosyl_T"/>
</dbReference>
<evidence type="ECO:0000259" key="13">
    <source>
        <dbReference type="Pfam" id="PF13733"/>
    </source>
</evidence>
<feature type="transmembrane region" description="Helical" evidence="11">
    <location>
        <begin position="20"/>
        <end position="42"/>
    </location>
</feature>
<dbReference type="GO" id="GO:0016020">
    <property type="term" value="C:membrane"/>
    <property type="evidence" value="ECO:0007669"/>
    <property type="project" value="UniProtKB-SubCell"/>
</dbReference>
<dbReference type="InterPro" id="IPR027791">
    <property type="entry name" value="Galactosyl_T_C"/>
</dbReference>
<dbReference type="InterPro" id="IPR027995">
    <property type="entry name" value="Galactosyl_T_N"/>
</dbReference>
<dbReference type="PRINTS" id="PR02050">
    <property type="entry name" value="B14GALTRFASE"/>
</dbReference>
<dbReference type="GO" id="GO:0005794">
    <property type="term" value="C:Golgi apparatus"/>
    <property type="evidence" value="ECO:0007669"/>
    <property type="project" value="TreeGrafter"/>
</dbReference>
<dbReference type="PANTHER" id="PTHR19300:SF57">
    <property type="entry name" value="BETA-1,4-N-ACETYLGALACTOSAMINYLTRANSFERASE"/>
    <property type="match status" value="1"/>
</dbReference>
<dbReference type="AlphaFoldDB" id="A0A443RZP7"/>
<dbReference type="Proteomes" id="UP000288716">
    <property type="component" value="Unassembled WGS sequence"/>
</dbReference>
<keyword evidence="9 11" id="KW-0472">Membrane</keyword>
<sequence>MVINSQTNYFSDKSCRTFKLLRQTLFAIALTSIFVIFIFGNVRFPRNVKIISRETLEKNQNPVNQLINGGHYFPNKIKSDDIVAIIVPVRGREMHLRIFLRYMHPFLMKQQIEYGIYIIEQSDDGKEFNRAKLFNVGYVEAQKEYNYSCFIFHDVDLIPESKNKPPYKCGPQPIHLAAAVKTLNYKLFYETQFGGVVALTKQQVQKVNGFSNAYW</sequence>
<comment type="similarity">
    <text evidence="3">Belongs to the glycosyltransferase 7 family.</text>
</comment>
<feature type="domain" description="Galactosyltransferase N-terminal" evidence="13">
    <location>
        <begin position="46"/>
        <end position="169"/>
    </location>
</feature>
<keyword evidence="4" id="KW-0328">Glycosyltransferase</keyword>
<keyword evidence="5" id="KW-0808">Transferase</keyword>
<dbReference type="EMBL" id="NCKV01015723">
    <property type="protein sequence ID" value="RWS20748.1"/>
    <property type="molecule type" value="Genomic_DNA"/>
</dbReference>
<dbReference type="STRING" id="299467.A0A443RZP7"/>
<evidence type="ECO:0000313" key="15">
    <source>
        <dbReference type="Proteomes" id="UP000288716"/>
    </source>
</evidence>
<feature type="non-terminal residue" evidence="14">
    <location>
        <position position="215"/>
    </location>
</feature>
<evidence type="ECO:0000256" key="8">
    <source>
        <dbReference type="ARBA" id="ARBA00022989"/>
    </source>
</evidence>
<evidence type="ECO:0000256" key="7">
    <source>
        <dbReference type="ARBA" id="ARBA00022968"/>
    </source>
</evidence>
<name>A0A443RZP7_9ACAR</name>
<protein>
    <recommendedName>
        <fullName evidence="16">Beta-1:4-N-acetylgalactosaminyltransferase bre-4-like protein</fullName>
    </recommendedName>
</protein>
<dbReference type="InterPro" id="IPR029044">
    <property type="entry name" value="Nucleotide-diphossugar_trans"/>
</dbReference>
<evidence type="ECO:0000256" key="10">
    <source>
        <dbReference type="ARBA" id="ARBA00023180"/>
    </source>
</evidence>
<dbReference type="VEuPathDB" id="VectorBase:LDEU011292"/>
<comment type="pathway">
    <text evidence="2">Protein modification; protein glycosylation.</text>
</comment>
<evidence type="ECO:0000313" key="14">
    <source>
        <dbReference type="EMBL" id="RWS20748.1"/>
    </source>
</evidence>
<evidence type="ECO:0008006" key="16">
    <source>
        <dbReference type="Google" id="ProtNLM"/>
    </source>
</evidence>
<comment type="caution">
    <text evidence="14">The sequence shown here is derived from an EMBL/GenBank/DDBJ whole genome shotgun (WGS) entry which is preliminary data.</text>
</comment>
<dbReference type="Gene3D" id="3.90.550.10">
    <property type="entry name" value="Spore Coat Polysaccharide Biosynthesis Protein SpsA, Chain A"/>
    <property type="match status" value="1"/>
</dbReference>
<proteinExistence type="inferred from homology"/>
<keyword evidence="10" id="KW-0325">Glycoprotein</keyword>
<evidence type="ECO:0000256" key="6">
    <source>
        <dbReference type="ARBA" id="ARBA00022692"/>
    </source>
</evidence>
<keyword evidence="7" id="KW-0735">Signal-anchor</keyword>
<dbReference type="UniPathway" id="UPA00378"/>
<organism evidence="14 15">
    <name type="scientific">Leptotrombidium deliense</name>
    <dbReference type="NCBI Taxonomy" id="299467"/>
    <lineage>
        <taxon>Eukaryota</taxon>
        <taxon>Metazoa</taxon>
        <taxon>Ecdysozoa</taxon>
        <taxon>Arthropoda</taxon>
        <taxon>Chelicerata</taxon>
        <taxon>Arachnida</taxon>
        <taxon>Acari</taxon>
        <taxon>Acariformes</taxon>
        <taxon>Trombidiformes</taxon>
        <taxon>Prostigmata</taxon>
        <taxon>Anystina</taxon>
        <taxon>Parasitengona</taxon>
        <taxon>Trombiculoidea</taxon>
        <taxon>Trombiculidae</taxon>
        <taxon>Leptotrombidium</taxon>
    </lineage>
</organism>
<evidence type="ECO:0000256" key="4">
    <source>
        <dbReference type="ARBA" id="ARBA00022676"/>
    </source>
</evidence>
<dbReference type="SUPFAM" id="SSF53448">
    <property type="entry name" value="Nucleotide-diphospho-sugar transferases"/>
    <property type="match status" value="1"/>
</dbReference>
<dbReference type="PANTHER" id="PTHR19300">
    <property type="entry name" value="BETA-1,4-GALACTOSYLTRANSFERASE"/>
    <property type="match status" value="1"/>
</dbReference>
<evidence type="ECO:0000256" key="1">
    <source>
        <dbReference type="ARBA" id="ARBA00004606"/>
    </source>
</evidence>
<keyword evidence="6 11" id="KW-0812">Transmembrane</keyword>
<dbReference type="OrthoDB" id="10038994at2759"/>
<accession>A0A443RZP7</accession>
<evidence type="ECO:0000256" key="9">
    <source>
        <dbReference type="ARBA" id="ARBA00023136"/>
    </source>
</evidence>
<evidence type="ECO:0000256" key="3">
    <source>
        <dbReference type="ARBA" id="ARBA00005735"/>
    </source>
</evidence>
<keyword evidence="8 11" id="KW-1133">Transmembrane helix</keyword>
<evidence type="ECO:0000256" key="2">
    <source>
        <dbReference type="ARBA" id="ARBA00004922"/>
    </source>
</evidence>
<keyword evidence="15" id="KW-1185">Reference proteome</keyword>
<comment type="subcellular location">
    <subcellularLocation>
        <location evidence="1">Membrane</location>
        <topology evidence="1">Single-pass type II membrane protein</topology>
    </subcellularLocation>
</comment>
<dbReference type="GO" id="GO:0008378">
    <property type="term" value="F:galactosyltransferase activity"/>
    <property type="evidence" value="ECO:0007669"/>
    <property type="project" value="TreeGrafter"/>
</dbReference>
<reference evidence="14 15" key="1">
    <citation type="journal article" date="2018" name="Gigascience">
        <title>Genomes of trombidid mites reveal novel predicted allergens and laterally-transferred genes associated with secondary metabolism.</title>
        <authorList>
            <person name="Dong X."/>
            <person name="Chaisiri K."/>
            <person name="Xia D."/>
            <person name="Armstrong S.D."/>
            <person name="Fang Y."/>
            <person name="Donnelly M.J."/>
            <person name="Kadowaki T."/>
            <person name="McGarry J.W."/>
            <person name="Darby A.C."/>
            <person name="Makepeace B.L."/>
        </authorList>
    </citation>
    <scope>NUCLEOTIDE SEQUENCE [LARGE SCALE GENOMIC DNA]</scope>
    <source>
        <strain evidence="14">UoL-UT</strain>
    </source>
</reference>
<feature type="domain" description="Galactosyltransferase C-terminal" evidence="12">
    <location>
        <begin position="175"/>
        <end position="215"/>
    </location>
</feature>
<gene>
    <name evidence="14" type="ORF">B4U80_10006</name>
</gene>
<dbReference type="Pfam" id="PF13733">
    <property type="entry name" value="Glyco_transf_7N"/>
    <property type="match status" value="1"/>
</dbReference>
<evidence type="ECO:0000256" key="11">
    <source>
        <dbReference type="SAM" id="Phobius"/>
    </source>
</evidence>
<dbReference type="GO" id="GO:0005975">
    <property type="term" value="P:carbohydrate metabolic process"/>
    <property type="evidence" value="ECO:0007669"/>
    <property type="project" value="InterPro"/>
</dbReference>
<evidence type="ECO:0000259" key="12">
    <source>
        <dbReference type="Pfam" id="PF02709"/>
    </source>
</evidence>